<reference evidence="2" key="1">
    <citation type="submission" date="2016-04" db="EMBL/GenBank/DDBJ databases">
        <authorList>
            <person name="Quiroz-Castaneda R.E."/>
            <person name="Martinez-Ocampo F."/>
        </authorList>
    </citation>
    <scope>NUCLEOTIDE SEQUENCE [LARGE SCALE GENOMIC DNA]</scope>
    <source>
        <strain evidence="2">INIFAP01</strain>
    </source>
</reference>
<gene>
    <name evidence="1" type="ORF">A6V39_04180</name>
</gene>
<dbReference type="AlphaFoldDB" id="A0A1A9QC94"/>
<keyword evidence="2" id="KW-1185">Reference proteome</keyword>
<dbReference type="RefSeq" id="WP_187150474.1">
    <property type="nucleotide sequence ID" value="NZ_LWUJ01000012.1"/>
</dbReference>
<evidence type="ECO:0000313" key="2">
    <source>
        <dbReference type="Proteomes" id="UP000077623"/>
    </source>
</evidence>
<proteinExistence type="predicted"/>
<name>A0A1A9QC94_9MOLU</name>
<comment type="caution">
    <text evidence="1">The sequence shown here is derived from an EMBL/GenBank/DDBJ whole genome shotgun (WGS) entry which is preliminary data.</text>
</comment>
<dbReference type="EMBL" id="LWUJ01000012">
    <property type="protein sequence ID" value="OAL10087.1"/>
    <property type="molecule type" value="Genomic_DNA"/>
</dbReference>
<protein>
    <submittedName>
        <fullName evidence="1">Uncharacterized protein</fullName>
    </submittedName>
</protein>
<evidence type="ECO:0000313" key="1">
    <source>
        <dbReference type="EMBL" id="OAL10087.1"/>
    </source>
</evidence>
<accession>A0A1A9QC94</accession>
<organism evidence="1 2">
    <name type="scientific">Candidatus Mycoplasma haematobovis</name>
    <dbReference type="NCBI Taxonomy" id="432608"/>
    <lineage>
        <taxon>Bacteria</taxon>
        <taxon>Bacillati</taxon>
        <taxon>Mycoplasmatota</taxon>
        <taxon>Mollicutes</taxon>
        <taxon>Mycoplasmataceae</taxon>
        <taxon>Mycoplasma</taxon>
    </lineage>
</organism>
<sequence length="196" mass="22585">MLGIKVASGFTAISAVLFSGYHYLSIKSGTISNVLINEGYELIENLSKNEKIKIYEASFKRNKVYIGARKDFLKGTTYELKDFDDDEEGGIALAFWCKEVTTKPVRANSSHHLMYASQWCTLNFEDKLKQEAFKWDDSIKPEEWKKKIDEIEEISGLPDKDIEEEAINWCNSKRNTIFNKLSKEDYEAVKVICRTI</sequence>
<dbReference type="Proteomes" id="UP000077623">
    <property type="component" value="Unassembled WGS sequence"/>
</dbReference>